<dbReference type="InterPro" id="IPR036412">
    <property type="entry name" value="HAD-like_sf"/>
</dbReference>
<sequence length="45" mass="5106">MAFGDGGNDLEMLAYVGHSYAMAMLLKRSRKQQSIKRQAIKNQTF</sequence>
<evidence type="ECO:0000313" key="1">
    <source>
        <dbReference type="EMBL" id="ETI85553.1"/>
    </source>
</evidence>
<dbReference type="SUPFAM" id="SSF56784">
    <property type="entry name" value="HAD-like"/>
    <property type="match status" value="1"/>
</dbReference>
<protein>
    <submittedName>
        <fullName evidence="1">Cof-like protein hydrolase</fullName>
    </submittedName>
</protein>
<dbReference type="Pfam" id="PF08282">
    <property type="entry name" value="Hydrolase_3"/>
    <property type="match status" value="1"/>
</dbReference>
<dbReference type="AlphaFoldDB" id="W1U1T4"/>
<gene>
    <name evidence="1" type="ORF">Q615_SPAC00113G0228</name>
</gene>
<comment type="caution">
    <text evidence="1">The sequence shown here is derived from an EMBL/GenBank/DDBJ whole genome shotgun (WGS) entry which is preliminary data.</text>
</comment>
<dbReference type="GO" id="GO:0016787">
    <property type="term" value="F:hydrolase activity"/>
    <property type="evidence" value="ECO:0007669"/>
    <property type="project" value="UniProtKB-KW"/>
</dbReference>
<dbReference type="InterPro" id="IPR023214">
    <property type="entry name" value="HAD_sf"/>
</dbReference>
<organism evidence="1 2">
    <name type="scientific">Streptococcus anginosus DORA_7</name>
    <dbReference type="NCBI Taxonomy" id="1403946"/>
    <lineage>
        <taxon>Bacteria</taxon>
        <taxon>Bacillati</taxon>
        <taxon>Bacillota</taxon>
        <taxon>Bacilli</taxon>
        <taxon>Lactobacillales</taxon>
        <taxon>Streptococcaceae</taxon>
        <taxon>Streptococcus</taxon>
        <taxon>Streptococcus anginosus group</taxon>
    </lineage>
</organism>
<keyword evidence="1" id="KW-0378">Hydrolase</keyword>
<dbReference type="Proteomes" id="UP000018846">
    <property type="component" value="Unassembled WGS sequence"/>
</dbReference>
<evidence type="ECO:0000313" key="2">
    <source>
        <dbReference type="Proteomes" id="UP000018846"/>
    </source>
</evidence>
<dbReference type="Gene3D" id="3.40.50.1000">
    <property type="entry name" value="HAD superfamily/HAD-like"/>
    <property type="match status" value="1"/>
</dbReference>
<reference evidence="1 2" key="1">
    <citation type="submission" date="2013-12" db="EMBL/GenBank/DDBJ databases">
        <title>A Varibaculum cambriense genome reconstructed from a premature infant gut community with otherwise low bacterial novelty that shifts toward anaerobic metabolism during the third week of life.</title>
        <authorList>
            <person name="Brown C.T."/>
            <person name="Sharon I."/>
            <person name="Thomas B.C."/>
            <person name="Castelle C.J."/>
            <person name="Morowitz M.J."/>
            <person name="Banfield J.F."/>
        </authorList>
    </citation>
    <scope>NUCLEOTIDE SEQUENCE [LARGE SCALE GENOMIC DNA]</scope>
    <source>
        <strain evidence="2">DORA_7</strain>
    </source>
</reference>
<name>W1U1T4_STRAP</name>
<dbReference type="EMBL" id="AZMF01000113">
    <property type="protein sequence ID" value="ETI85553.1"/>
    <property type="molecule type" value="Genomic_DNA"/>
</dbReference>
<dbReference type="PATRIC" id="fig|1403946.3.peg.554"/>
<proteinExistence type="predicted"/>
<accession>W1U1T4</accession>